<reference evidence="1" key="1">
    <citation type="submission" date="2021-04" db="EMBL/GenBank/DDBJ databases">
        <title>novel species isolated from subtropical streams in China.</title>
        <authorList>
            <person name="Lu H."/>
        </authorList>
    </citation>
    <scope>NUCLEOTIDE SEQUENCE</scope>
    <source>
        <strain evidence="1">LFS511W</strain>
    </source>
</reference>
<dbReference type="Proteomes" id="UP000680067">
    <property type="component" value="Unassembled WGS sequence"/>
</dbReference>
<comment type="caution">
    <text evidence="1">The sequence shown here is derived from an EMBL/GenBank/DDBJ whole genome shotgun (WGS) entry which is preliminary data.</text>
</comment>
<dbReference type="AlphaFoldDB" id="A0A941DLL7"/>
<keyword evidence="2" id="KW-1185">Reference proteome</keyword>
<evidence type="ECO:0000313" key="2">
    <source>
        <dbReference type="Proteomes" id="UP000680067"/>
    </source>
</evidence>
<dbReference type="Pfam" id="PF13957">
    <property type="entry name" value="YafO_toxin"/>
    <property type="match status" value="1"/>
</dbReference>
<dbReference type="EMBL" id="JAGSPN010000004">
    <property type="protein sequence ID" value="MBR7781864.1"/>
    <property type="molecule type" value="Genomic_DNA"/>
</dbReference>
<evidence type="ECO:0000313" key="1">
    <source>
        <dbReference type="EMBL" id="MBR7781864.1"/>
    </source>
</evidence>
<accession>A0A941DLL7</accession>
<gene>
    <name evidence="1" type="ORF">KDM89_06910</name>
</gene>
<organism evidence="1 2">
    <name type="scientific">Undibacterium luofuense</name>
    <dbReference type="NCBI Taxonomy" id="2828733"/>
    <lineage>
        <taxon>Bacteria</taxon>
        <taxon>Pseudomonadati</taxon>
        <taxon>Pseudomonadota</taxon>
        <taxon>Betaproteobacteria</taxon>
        <taxon>Burkholderiales</taxon>
        <taxon>Oxalobacteraceae</taxon>
        <taxon>Undibacterium</taxon>
    </lineage>
</organism>
<name>A0A941DLL7_9BURK</name>
<dbReference type="RefSeq" id="WP_212687223.1">
    <property type="nucleotide sequence ID" value="NZ_JAGSPN010000004.1"/>
</dbReference>
<dbReference type="InterPro" id="IPR020353">
    <property type="entry name" value="Toxin_YafO"/>
</dbReference>
<proteinExistence type="predicted"/>
<sequence length="150" mass="17423">MVDVKTTKIIEGVFSNAGLDLEEFRNLFVDWKSLGPKGEDEVYEFGKDVPYEKPHVNGQKNVLMHVHLVPIVDIEQKEKWDKNWERCSRRTSNRSLVYVNDGSKKFLLIDIIPEPDAHEIPKMLTQLHKEIMEFYAEIADNFIYSGTIIA</sequence>
<protein>
    <submittedName>
        <fullName evidence="1">Type II toxin-antitoxin system YafO family toxin</fullName>
    </submittedName>
</protein>